<dbReference type="EMBL" id="JAEAOA010000432">
    <property type="protein sequence ID" value="KAK3597759.1"/>
    <property type="molecule type" value="Genomic_DNA"/>
</dbReference>
<evidence type="ECO:0000313" key="3">
    <source>
        <dbReference type="EMBL" id="KAK3597759.1"/>
    </source>
</evidence>
<feature type="compositionally biased region" description="Basic and acidic residues" evidence="1">
    <location>
        <begin position="855"/>
        <end position="868"/>
    </location>
</feature>
<reference evidence="3" key="3">
    <citation type="submission" date="2023-05" db="EMBL/GenBank/DDBJ databases">
        <authorList>
            <person name="Smith C.H."/>
        </authorList>
    </citation>
    <scope>NUCLEOTIDE SEQUENCE</scope>
    <source>
        <strain evidence="3">CHS0354</strain>
        <tissue evidence="3">Mantle</tissue>
    </source>
</reference>
<dbReference type="SMART" id="SM00506">
    <property type="entry name" value="A1pp"/>
    <property type="match status" value="1"/>
</dbReference>
<name>A0AAE0STF5_9BIVA</name>
<keyword evidence="4" id="KW-1185">Reference proteome</keyword>
<feature type="compositionally biased region" description="Polar residues" evidence="1">
    <location>
        <begin position="833"/>
        <end position="851"/>
    </location>
</feature>
<feature type="compositionally biased region" description="Basic and acidic residues" evidence="1">
    <location>
        <begin position="440"/>
        <end position="460"/>
    </location>
</feature>
<feature type="compositionally biased region" description="Polar residues" evidence="1">
    <location>
        <begin position="526"/>
        <end position="535"/>
    </location>
</feature>
<dbReference type="PROSITE" id="PS51154">
    <property type="entry name" value="MACRO"/>
    <property type="match status" value="1"/>
</dbReference>
<dbReference type="Proteomes" id="UP001195483">
    <property type="component" value="Unassembled WGS sequence"/>
</dbReference>
<comment type="caution">
    <text evidence="3">The sequence shown here is derived from an EMBL/GenBank/DDBJ whole genome shotgun (WGS) entry which is preliminary data.</text>
</comment>
<feature type="compositionally biased region" description="Basic and acidic residues" evidence="1">
    <location>
        <begin position="702"/>
        <end position="712"/>
    </location>
</feature>
<feature type="region of interest" description="Disordered" evidence="1">
    <location>
        <begin position="355"/>
        <end position="563"/>
    </location>
</feature>
<feature type="domain" description="Macro" evidence="2">
    <location>
        <begin position="947"/>
        <end position="1135"/>
    </location>
</feature>
<dbReference type="InterPro" id="IPR002589">
    <property type="entry name" value="Macro_dom"/>
</dbReference>
<feature type="compositionally biased region" description="Basic and acidic residues" evidence="1">
    <location>
        <begin position="623"/>
        <end position="652"/>
    </location>
</feature>
<dbReference type="Pfam" id="PF01661">
    <property type="entry name" value="Macro"/>
    <property type="match status" value="1"/>
</dbReference>
<gene>
    <name evidence="3" type="ORF">CHS0354_006117</name>
</gene>
<feature type="region of interest" description="Disordered" evidence="1">
    <location>
        <begin position="586"/>
        <end position="661"/>
    </location>
</feature>
<dbReference type="SUPFAM" id="SSF52949">
    <property type="entry name" value="Macro domain-like"/>
    <property type="match status" value="1"/>
</dbReference>
<protein>
    <recommendedName>
        <fullName evidence="2">Macro domain-containing protein</fullName>
    </recommendedName>
</protein>
<dbReference type="InterPro" id="IPR043472">
    <property type="entry name" value="Macro_dom-like"/>
</dbReference>
<feature type="compositionally biased region" description="Basic and acidic residues" evidence="1">
    <location>
        <begin position="538"/>
        <end position="549"/>
    </location>
</feature>
<feature type="compositionally biased region" description="Basic and acidic residues" evidence="1">
    <location>
        <begin position="817"/>
        <end position="832"/>
    </location>
</feature>
<evidence type="ECO:0000256" key="1">
    <source>
        <dbReference type="SAM" id="MobiDB-lite"/>
    </source>
</evidence>
<organism evidence="3 4">
    <name type="scientific">Potamilus streckersoni</name>
    <dbReference type="NCBI Taxonomy" id="2493646"/>
    <lineage>
        <taxon>Eukaryota</taxon>
        <taxon>Metazoa</taxon>
        <taxon>Spiralia</taxon>
        <taxon>Lophotrochozoa</taxon>
        <taxon>Mollusca</taxon>
        <taxon>Bivalvia</taxon>
        <taxon>Autobranchia</taxon>
        <taxon>Heteroconchia</taxon>
        <taxon>Palaeoheterodonta</taxon>
        <taxon>Unionida</taxon>
        <taxon>Unionoidea</taxon>
        <taxon>Unionidae</taxon>
        <taxon>Ambleminae</taxon>
        <taxon>Lampsilini</taxon>
        <taxon>Potamilus</taxon>
    </lineage>
</organism>
<dbReference type="PANTHER" id="PTHR11106:SF111">
    <property type="entry name" value="MACRO DOMAIN-CONTAINING PROTEIN"/>
    <property type="match status" value="1"/>
</dbReference>
<proteinExistence type="predicted"/>
<feature type="compositionally biased region" description="Low complexity" evidence="1">
    <location>
        <begin position="412"/>
        <end position="421"/>
    </location>
</feature>
<dbReference type="AlphaFoldDB" id="A0AAE0STF5"/>
<feature type="compositionally biased region" description="Polar residues" evidence="1">
    <location>
        <begin position="428"/>
        <end position="439"/>
    </location>
</feature>
<evidence type="ECO:0000313" key="4">
    <source>
        <dbReference type="Proteomes" id="UP001195483"/>
    </source>
</evidence>
<dbReference type="Gene3D" id="3.40.220.10">
    <property type="entry name" value="Leucine Aminopeptidase, subunit E, domain 1"/>
    <property type="match status" value="1"/>
</dbReference>
<feature type="compositionally biased region" description="Basic and acidic residues" evidence="1">
    <location>
        <begin position="501"/>
        <end position="517"/>
    </location>
</feature>
<dbReference type="PANTHER" id="PTHR11106">
    <property type="entry name" value="GANGLIOSIDE INDUCED DIFFERENTIATION ASSOCIATED PROTEIN 2-RELATED"/>
    <property type="match status" value="1"/>
</dbReference>
<feature type="compositionally biased region" description="Basic and acidic residues" evidence="1">
    <location>
        <begin position="758"/>
        <end position="780"/>
    </location>
</feature>
<reference evidence="3" key="1">
    <citation type="journal article" date="2021" name="Genome Biol. Evol.">
        <title>A High-Quality Reference Genome for a Parasitic Bivalve with Doubly Uniparental Inheritance (Bivalvia: Unionida).</title>
        <authorList>
            <person name="Smith C.H."/>
        </authorList>
    </citation>
    <scope>NUCLEOTIDE SEQUENCE</scope>
    <source>
        <strain evidence="3">CHS0354</strain>
    </source>
</reference>
<feature type="region of interest" description="Disordered" evidence="1">
    <location>
        <begin position="755"/>
        <end position="868"/>
    </location>
</feature>
<sequence>MEAAGGRPYIIVPKTLLAQLKGIPGGINIVVRKIISNYKLVANYDPRADNLAIIGQNEHILQLAIHSLRLWVDKERARKIKLIKSGQVPSGKDEIEWADTEYDCYLNNLKVNWAFYGDFAKKVSHLLAPELEELKNIDNSVLIRPTPSADKINELEIGCAFEIYPQIKAKVEAIIEKARRLYKDDNFFIPKSDEVKANAFINKKKYNKDILYILTEEYEPEPRIRMTVYGRSGGHVATARLDWIEVAGPGLPGSNLVEGYLSGKNTMDQGTQFNSQFYSSRAVDKTTKTRNSSLTSGNRNSDVIRVNFEKTRIPQGTKDNLKYTITEGILTEKKSDVLKENAALDEKTKIDMKNTATGGKTTEKSDNLKENAAVDEKTKNDMKNTTTDGKLTVKKRAKQQENAAEDEKTKNNIKNTTTGGKTTEKQIESFNENASATVKTKTDRKNTITDRKMTEKKSDNLKLNATADEKIEKNKTNSKESTISKGKGTEKKSFDGMLQETRMKRNDKPNKREESFNKRKPYTPESYKQGSQKGHNGSIKDLHEKKQTEAENIIQKVDKDERKKKILAKMGQDIVQDNTIKRKQVTISGPGKSVGETVKVITKSRPISMDSFRNKSQNKTGHHAVEDSESKSNPEIEFTSKGREQHSKEKQRSSQTKTELNDFKGRFELRSDAHDTDYLYKRTFDTIYKYKDLKYYPYETTHTRQEKSKQNKDVGNSTKNASVAVERQRKNSPGMRVRGRYSINLDEAANFTNAQLQEKSESDTVDSLKSKNHSQSKESNKGNFKTNEFAEANQVDKANENKDNIISNNDKTVQGPKGEKSEDKGETSKKTSTENGTRVSKGITTKTGAKQNTRKKYDPWQVKKEKEQIEQKKLEPIMSQPKREDKLETGLQLRITEALERQQELLSSHREVKPRQILKVAGIKTGEIGVNENLFSNDPPCNEYLDSQFRYSFARNGLRVFIYQFFIIEHKSVDLIVNDTDERLRHYNGIAAQIAKAAGSQLEQDCRVVCSTLGSIKVTENCITTAGKLKCEGIIHAVGPEWGTYEKKEECLRDLYCTILNVFKEAEIHKYRRVAMTPLSAGTYRVPSDLCADMHIKALMVYAERRSSPTIHEIHIMDTRVQMLNLLKDAHKKWLQNPESLHFDKAKKFNIFSDLETVTSRSSSVTLDFKD</sequence>
<feature type="region of interest" description="Disordered" evidence="1">
    <location>
        <begin position="702"/>
        <end position="739"/>
    </location>
</feature>
<accession>A0AAE0STF5</accession>
<feature type="compositionally biased region" description="Basic and acidic residues" evidence="1">
    <location>
        <begin position="467"/>
        <end position="478"/>
    </location>
</feature>
<feature type="compositionally biased region" description="Basic and acidic residues" evidence="1">
    <location>
        <begin position="361"/>
        <end position="382"/>
    </location>
</feature>
<evidence type="ECO:0000259" key="2">
    <source>
        <dbReference type="PROSITE" id="PS51154"/>
    </source>
</evidence>
<reference evidence="3" key="2">
    <citation type="journal article" date="2021" name="Genome Biol. Evol.">
        <title>Developing a high-quality reference genome for a parasitic bivalve with doubly uniparental inheritance (Bivalvia: Unionida).</title>
        <authorList>
            <person name="Smith C.H."/>
        </authorList>
    </citation>
    <scope>NUCLEOTIDE SEQUENCE</scope>
    <source>
        <strain evidence="3">CHS0354</strain>
        <tissue evidence="3">Mantle</tissue>
    </source>
</reference>